<feature type="compositionally biased region" description="Polar residues" evidence="1">
    <location>
        <begin position="8"/>
        <end position="26"/>
    </location>
</feature>
<feature type="compositionally biased region" description="Polar residues" evidence="1">
    <location>
        <begin position="53"/>
        <end position="63"/>
    </location>
</feature>
<keyword evidence="3" id="KW-1185">Reference proteome</keyword>
<sequence>MFAGETGSVRQRTSDVSASPSDQLGTASWAGGEVPPASRPVRRAKNAKRWGHNNYNQSTMIDA</sequence>
<evidence type="ECO:0000313" key="3">
    <source>
        <dbReference type="Proteomes" id="UP000246464"/>
    </source>
</evidence>
<dbReference type="AlphaFoldDB" id="A0A2U9CS08"/>
<feature type="compositionally biased region" description="Basic residues" evidence="1">
    <location>
        <begin position="40"/>
        <end position="51"/>
    </location>
</feature>
<evidence type="ECO:0000256" key="1">
    <source>
        <dbReference type="SAM" id="MobiDB-lite"/>
    </source>
</evidence>
<dbReference type="Proteomes" id="UP000246464">
    <property type="component" value="Chromosome 19"/>
</dbReference>
<feature type="region of interest" description="Disordered" evidence="1">
    <location>
        <begin position="1"/>
        <end position="63"/>
    </location>
</feature>
<evidence type="ECO:0000313" key="2">
    <source>
        <dbReference type="EMBL" id="AWP19378.1"/>
    </source>
</evidence>
<organism evidence="2 3">
    <name type="scientific">Scophthalmus maximus</name>
    <name type="common">Turbot</name>
    <name type="synonym">Psetta maxima</name>
    <dbReference type="NCBI Taxonomy" id="52904"/>
    <lineage>
        <taxon>Eukaryota</taxon>
        <taxon>Metazoa</taxon>
        <taxon>Chordata</taxon>
        <taxon>Craniata</taxon>
        <taxon>Vertebrata</taxon>
        <taxon>Euteleostomi</taxon>
        <taxon>Actinopterygii</taxon>
        <taxon>Neopterygii</taxon>
        <taxon>Teleostei</taxon>
        <taxon>Neoteleostei</taxon>
        <taxon>Acanthomorphata</taxon>
        <taxon>Carangaria</taxon>
        <taxon>Pleuronectiformes</taxon>
        <taxon>Pleuronectoidei</taxon>
        <taxon>Scophthalmidae</taxon>
        <taxon>Scophthalmus</taxon>
    </lineage>
</organism>
<gene>
    <name evidence="2" type="ORF">SMAX5B_015963</name>
</gene>
<reference evidence="2 3" key="1">
    <citation type="submission" date="2017-12" db="EMBL/GenBank/DDBJ databases">
        <title>Integrating genomic resources of turbot (Scophthalmus maximus) in depth evaluation of genetic and physical mapping variation across individuals.</title>
        <authorList>
            <person name="Martinez P."/>
        </authorList>
    </citation>
    <scope>NUCLEOTIDE SEQUENCE [LARGE SCALE GENOMIC DNA]</scope>
</reference>
<accession>A0A2U9CS08</accession>
<dbReference type="EMBL" id="CP026261">
    <property type="protein sequence ID" value="AWP19378.1"/>
    <property type="molecule type" value="Genomic_DNA"/>
</dbReference>
<name>A0A2U9CS08_SCOMX</name>
<protein>
    <submittedName>
        <fullName evidence="2">Uncharacterized protein</fullName>
    </submittedName>
</protein>
<proteinExistence type="predicted"/>